<dbReference type="SUPFAM" id="SSF53850">
    <property type="entry name" value="Periplasmic binding protein-like II"/>
    <property type="match status" value="1"/>
</dbReference>
<evidence type="ECO:0000259" key="6">
    <source>
        <dbReference type="Pfam" id="PF03466"/>
    </source>
</evidence>
<evidence type="ECO:0000313" key="7">
    <source>
        <dbReference type="EMBL" id="GGV03077.1"/>
    </source>
</evidence>
<reference evidence="8" key="1">
    <citation type="journal article" date="2019" name="Int. J. Syst. Evol. Microbiol.">
        <title>The Global Catalogue of Microorganisms (GCM) 10K type strain sequencing project: providing services to taxonomists for standard genome sequencing and annotation.</title>
        <authorList>
            <consortium name="The Broad Institute Genomics Platform"/>
            <consortium name="The Broad Institute Genome Sequencing Center for Infectious Disease"/>
            <person name="Wu L."/>
            <person name="Ma J."/>
        </authorList>
    </citation>
    <scope>NUCLEOTIDE SEQUENCE [LARGE SCALE GENOMIC DNA]</scope>
    <source>
        <strain evidence="8">JCM 3399</strain>
    </source>
</reference>
<comment type="caution">
    <text evidence="7">The sequence shown here is derived from an EMBL/GenBank/DDBJ whole genome shotgun (WGS) entry which is preliminary data.</text>
</comment>
<proteinExistence type="inferred from homology"/>
<comment type="similarity">
    <text evidence="1">Belongs to the LysR transcriptional regulatory family.</text>
</comment>
<dbReference type="EMBL" id="BMRP01000082">
    <property type="protein sequence ID" value="GGV03077.1"/>
    <property type="molecule type" value="Genomic_DNA"/>
</dbReference>
<feature type="domain" description="LysR substrate-binding" evidence="6">
    <location>
        <begin position="11"/>
        <end position="201"/>
    </location>
</feature>
<feature type="region of interest" description="Disordered" evidence="5">
    <location>
        <begin position="110"/>
        <end position="137"/>
    </location>
</feature>
<evidence type="ECO:0000313" key="8">
    <source>
        <dbReference type="Proteomes" id="UP000654471"/>
    </source>
</evidence>
<evidence type="ECO:0000256" key="2">
    <source>
        <dbReference type="ARBA" id="ARBA00023015"/>
    </source>
</evidence>
<evidence type="ECO:0000256" key="4">
    <source>
        <dbReference type="ARBA" id="ARBA00023163"/>
    </source>
</evidence>
<dbReference type="RefSeq" id="WP_189308551.1">
    <property type="nucleotide sequence ID" value="NZ_BMRP01000082.1"/>
</dbReference>
<keyword evidence="8" id="KW-1185">Reference proteome</keyword>
<accession>A0ABQ2VPH8</accession>
<sequence length="261" mass="27033">MSGAGLPRAFQGTADDRITRAVDAFHTRHPRCATEIVEIPLRDPFGALRSSAVDLAVALLTVTEPDPALDPGFSAQQQPLALSVRHPLASRAALGAEGLAALPLFSPGGPAPAYRRTAHAPRPRRPPDPRRPPTVSPLQEGLALAAAGRGGMLLCRPTADHHPRREVAFVPVTGLPDSVLGRGSPLRPRKTARVRAFGSAVTAATATAAGTGEQPGGGANVTYDSSRPGHALRGVMRAQRKTPGIRISPETGGLICARGGS</sequence>
<evidence type="ECO:0000256" key="5">
    <source>
        <dbReference type="SAM" id="MobiDB-lite"/>
    </source>
</evidence>
<name>A0ABQ2VPH8_9ACTN</name>
<dbReference type="Gene3D" id="3.40.190.10">
    <property type="entry name" value="Periplasmic binding protein-like II"/>
    <property type="match status" value="2"/>
</dbReference>
<dbReference type="PANTHER" id="PTHR30346:SF0">
    <property type="entry name" value="HCA OPERON TRANSCRIPTIONAL ACTIVATOR HCAR"/>
    <property type="match status" value="1"/>
</dbReference>
<dbReference type="Pfam" id="PF03466">
    <property type="entry name" value="LysR_substrate"/>
    <property type="match status" value="1"/>
</dbReference>
<keyword evidence="2" id="KW-0805">Transcription regulation</keyword>
<keyword evidence="3" id="KW-0238">DNA-binding</keyword>
<dbReference type="PANTHER" id="PTHR30346">
    <property type="entry name" value="TRANSCRIPTIONAL DUAL REGULATOR HCAR-RELATED"/>
    <property type="match status" value="1"/>
</dbReference>
<evidence type="ECO:0000256" key="1">
    <source>
        <dbReference type="ARBA" id="ARBA00009437"/>
    </source>
</evidence>
<dbReference type="Proteomes" id="UP000654471">
    <property type="component" value="Unassembled WGS sequence"/>
</dbReference>
<protein>
    <recommendedName>
        <fullName evidence="6">LysR substrate-binding domain-containing protein</fullName>
    </recommendedName>
</protein>
<organism evidence="7 8">
    <name type="scientific">Streptomyces albospinus</name>
    <dbReference type="NCBI Taxonomy" id="285515"/>
    <lineage>
        <taxon>Bacteria</taxon>
        <taxon>Bacillati</taxon>
        <taxon>Actinomycetota</taxon>
        <taxon>Actinomycetes</taxon>
        <taxon>Kitasatosporales</taxon>
        <taxon>Streptomycetaceae</taxon>
        <taxon>Streptomyces</taxon>
    </lineage>
</organism>
<evidence type="ECO:0000256" key="3">
    <source>
        <dbReference type="ARBA" id="ARBA00023125"/>
    </source>
</evidence>
<gene>
    <name evidence="7" type="ORF">GCM10010211_82900</name>
</gene>
<keyword evidence="4" id="KW-0804">Transcription</keyword>
<dbReference type="InterPro" id="IPR005119">
    <property type="entry name" value="LysR_subst-bd"/>
</dbReference>